<evidence type="ECO:0000256" key="3">
    <source>
        <dbReference type="SAM" id="MobiDB-lite"/>
    </source>
</evidence>
<dbReference type="InterPro" id="IPR002885">
    <property type="entry name" value="PPR_rpt"/>
</dbReference>
<dbReference type="Pfam" id="PF12854">
    <property type="entry name" value="PPR_1"/>
    <property type="match status" value="1"/>
</dbReference>
<gene>
    <name evidence="4" type="ORF">POM88_023788</name>
</gene>
<evidence type="ECO:0000256" key="1">
    <source>
        <dbReference type="ARBA" id="ARBA00022737"/>
    </source>
</evidence>
<proteinExistence type="predicted"/>
<reference evidence="4" key="2">
    <citation type="submission" date="2023-05" db="EMBL/GenBank/DDBJ databases">
        <authorList>
            <person name="Schelkunov M.I."/>
        </authorList>
    </citation>
    <scope>NUCLEOTIDE SEQUENCE</scope>
    <source>
        <strain evidence="4">Hsosn_3</strain>
        <tissue evidence="4">Leaf</tissue>
    </source>
</reference>
<dbReference type="PROSITE" id="PS51375">
    <property type="entry name" value="PPR"/>
    <property type="match status" value="7"/>
</dbReference>
<feature type="repeat" description="PPR" evidence="2">
    <location>
        <begin position="236"/>
        <end position="270"/>
    </location>
</feature>
<feature type="repeat" description="PPR" evidence="2">
    <location>
        <begin position="271"/>
        <end position="305"/>
    </location>
</feature>
<dbReference type="PANTHER" id="PTHR45613:SF207">
    <property type="entry name" value="OS08G0300700 PROTEIN"/>
    <property type="match status" value="1"/>
</dbReference>
<keyword evidence="5" id="KW-1185">Reference proteome</keyword>
<dbReference type="Pfam" id="PF13041">
    <property type="entry name" value="PPR_2"/>
    <property type="match status" value="5"/>
</dbReference>
<dbReference type="PANTHER" id="PTHR45613">
    <property type="entry name" value="PENTATRICOPEPTIDE REPEAT-CONTAINING PROTEIN"/>
    <property type="match status" value="1"/>
</dbReference>
<name>A0AAD8IK48_9APIA</name>
<feature type="region of interest" description="Disordered" evidence="3">
    <location>
        <begin position="629"/>
        <end position="652"/>
    </location>
</feature>
<reference evidence="4" key="1">
    <citation type="submission" date="2023-02" db="EMBL/GenBank/DDBJ databases">
        <title>Genome of toxic invasive species Heracleum sosnowskyi carries increased number of genes despite the absence of recent whole-genome duplications.</title>
        <authorList>
            <person name="Schelkunov M."/>
            <person name="Shtratnikova V."/>
            <person name="Makarenko M."/>
            <person name="Klepikova A."/>
            <person name="Omelchenko D."/>
            <person name="Novikova G."/>
            <person name="Obukhova E."/>
            <person name="Bogdanov V."/>
            <person name="Penin A."/>
            <person name="Logacheva M."/>
        </authorList>
    </citation>
    <scope>NUCLEOTIDE SEQUENCE</scope>
    <source>
        <strain evidence="4">Hsosn_3</strain>
        <tissue evidence="4">Leaf</tissue>
    </source>
</reference>
<dbReference type="Pfam" id="PF01535">
    <property type="entry name" value="PPR"/>
    <property type="match status" value="1"/>
</dbReference>
<dbReference type="Proteomes" id="UP001237642">
    <property type="component" value="Unassembled WGS sequence"/>
</dbReference>
<dbReference type="AlphaFoldDB" id="A0AAD8IK48"/>
<feature type="repeat" description="PPR" evidence="2">
    <location>
        <begin position="306"/>
        <end position="340"/>
    </location>
</feature>
<feature type="repeat" description="PPR" evidence="2">
    <location>
        <begin position="201"/>
        <end position="235"/>
    </location>
</feature>
<keyword evidence="1" id="KW-0677">Repeat</keyword>
<evidence type="ECO:0000256" key="2">
    <source>
        <dbReference type="PROSITE-ProRule" id="PRU00708"/>
    </source>
</evidence>
<comment type="caution">
    <text evidence="4">The sequence shown here is derived from an EMBL/GenBank/DDBJ whole genome shotgun (WGS) entry which is preliminary data.</text>
</comment>
<evidence type="ECO:0008006" key="6">
    <source>
        <dbReference type="Google" id="ProtNLM"/>
    </source>
</evidence>
<evidence type="ECO:0000313" key="5">
    <source>
        <dbReference type="Proteomes" id="UP001237642"/>
    </source>
</evidence>
<dbReference type="Gene3D" id="1.25.40.10">
    <property type="entry name" value="Tetratricopeptide repeat domain"/>
    <property type="match status" value="4"/>
</dbReference>
<evidence type="ECO:0000313" key="4">
    <source>
        <dbReference type="EMBL" id="KAK1386053.1"/>
    </source>
</evidence>
<accession>A0AAD8IK48</accession>
<feature type="repeat" description="PPR" evidence="2">
    <location>
        <begin position="130"/>
        <end position="164"/>
    </location>
</feature>
<dbReference type="NCBIfam" id="TIGR00756">
    <property type="entry name" value="PPR"/>
    <property type="match status" value="8"/>
</dbReference>
<protein>
    <recommendedName>
        <fullName evidence="6">Pentatricopeptide repeat-containing protein</fullName>
    </recommendedName>
</protein>
<dbReference type="InterPro" id="IPR011990">
    <property type="entry name" value="TPR-like_helical_dom_sf"/>
</dbReference>
<organism evidence="4 5">
    <name type="scientific">Heracleum sosnowskyi</name>
    <dbReference type="NCBI Taxonomy" id="360622"/>
    <lineage>
        <taxon>Eukaryota</taxon>
        <taxon>Viridiplantae</taxon>
        <taxon>Streptophyta</taxon>
        <taxon>Embryophyta</taxon>
        <taxon>Tracheophyta</taxon>
        <taxon>Spermatophyta</taxon>
        <taxon>Magnoliopsida</taxon>
        <taxon>eudicotyledons</taxon>
        <taxon>Gunneridae</taxon>
        <taxon>Pentapetalae</taxon>
        <taxon>asterids</taxon>
        <taxon>campanulids</taxon>
        <taxon>Apiales</taxon>
        <taxon>Apiaceae</taxon>
        <taxon>Apioideae</taxon>
        <taxon>apioid superclade</taxon>
        <taxon>Tordylieae</taxon>
        <taxon>Tordyliinae</taxon>
        <taxon>Heracleum</taxon>
    </lineage>
</organism>
<sequence length="652" mass="73036">MSLLSVSSILPPRRRLGTFNSCFQLLTHSSSPSIISVAHFRAQRNYDYSNPNSKHIPDSHLKLQQLLTQNKSGFKNLDNALSLFRKMLKMQPLPCDFHFNQLLTTLVKMKQYQVAFSLFREMCTLSIPVDIFTFSIAINCCCHSNRVDYAFSLLATTFKRGFVPDVRTYSPIIQVLYSLKRWEEVCLLLDQMIHDMKISPDVHTFNILVDAYSKSGKLDDAKHLIQIMNERGENPDIVTYTSLMQGYCSQGQMDEALAMLNTIRSKKIMPTSYTYNILVNAYCRELKLDIAMDLYRNMASDGLSPTVVTHTILLHGLCQLGKSMEALTFFYKIQGLGHKPDIVTYETLLGGLCMNHYVDKALSLFRTIECNGLIPESDTYNIISRGCLRSKKYDGACKLVDKMVDCGFSSDAATTSLLRHLLLSKAQDPTLVALYQKSCIELLTSLVKVKQYAVVVSLVTDLCALSIPVSIITFNIAINCCCHSNWADYAFSLLASTFKRGFVADVATYTTLIRGLVSQHKSAEARLFFTNLIKFRQVQPNVVTFNTMIKGLCKTLVKVEEAMPAMLKVTLADIESDVNAGDNALERGQKRITLVKVEEAMPAMLNVTLTDIESDVNAGDNALERVLDDAGEQGQVENQERVDGDAKLPMVT</sequence>
<feature type="repeat" description="PPR" evidence="2">
    <location>
        <begin position="376"/>
        <end position="410"/>
    </location>
</feature>
<feature type="repeat" description="PPR" evidence="2">
    <location>
        <begin position="341"/>
        <end position="375"/>
    </location>
</feature>
<dbReference type="EMBL" id="JAUIZM010000005">
    <property type="protein sequence ID" value="KAK1386053.1"/>
    <property type="molecule type" value="Genomic_DNA"/>
</dbReference>